<dbReference type="AlphaFoldDB" id="A0A940WK69"/>
<accession>A0A940WK69</accession>
<reference evidence="1" key="1">
    <citation type="submission" date="2021-02" db="EMBL/GenBank/DDBJ databases">
        <title>Draft genome sequence of Microbispora sp. RL4-1S isolated from rice leaves in Thailand.</title>
        <authorList>
            <person name="Muangham S."/>
            <person name="Duangmal K."/>
        </authorList>
    </citation>
    <scope>NUCLEOTIDE SEQUENCE</scope>
    <source>
        <strain evidence="1">RL4-1S</strain>
    </source>
</reference>
<dbReference type="Proteomes" id="UP000674234">
    <property type="component" value="Unassembled WGS sequence"/>
</dbReference>
<keyword evidence="2" id="KW-1185">Reference proteome</keyword>
<name>A0A940WK69_9ACTN</name>
<evidence type="ECO:0000313" key="2">
    <source>
        <dbReference type="Proteomes" id="UP000674234"/>
    </source>
</evidence>
<comment type="caution">
    <text evidence="1">The sequence shown here is derived from an EMBL/GenBank/DDBJ whole genome shotgun (WGS) entry which is preliminary data.</text>
</comment>
<sequence length="96" mass="10663">MFVIVIIAGITLSLVALVALTAATVVMKREDRSPGLLHSRPRSLHVRLTRRLFGAHAVDSRRTNRPQATPTTYDLRSLVPAPRRGEAPVKGGERRW</sequence>
<proteinExistence type="predicted"/>
<protein>
    <submittedName>
        <fullName evidence="1">Uncharacterized protein</fullName>
    </submittedName>
</protein>
<dbReference type="RefSeq" id="WP_210156698.1">
    <property type="nucleotide sequence ID" value="NZ_JAFCNB010000008.1"/>
</dbReference>
<gene>
    <name evidence="1" type="ORF">JOL79_16450</name>
</gene>
<dbReference type="EMBL" id="JAFCNB010000008">
    <property type="protein sequence ID" value="MBP2705407.1"/>
    <property type="molecule type" value="Genomic_DNA"/>
</dbReference>
<evidence type="ECO:0000313" key="1">
    <source>
        <dbReference type="EMBL" id="MBP2705407.1"/>
    </source>
</evidence>
<organism evidence="1 2">
    <name type="scientific">Microbispora oryzae</name>
    <dbReference type="NCBI Taxonomy" id="2806554"/>
    <lineage>
        <taxon>Bacteria</taxon>
        <taxon>Bacillati</taxon>
        <taxon>Actinomycetota</taxon>
        <taxon>Actinomycetes</taxon>
        <taxon>Streptosporangiales</taxon>
        <taxon>Streptosporangiaceae</taxon>
        <taxon>Microbispora</taxon>
    </lineage>
</organism>